<dbReference type="GO" id="GO:0009847">
    <property type="term" value="P:spore germination"/>
    <property type="evidence" value="ECO:0007669"/>
    <property type="project" value="InterPro"/>
</dbReference>
<comment type="similarity">
    <text evidence="2">Belongs to the amino acid-polyamine-organocation (APC) superfamily. Spore germination protein (SGP) (TC 2.A.3.9) family.</text>
</comment>
<dbReference type="Pfam" id="PF03845">
    <property type="entry name" value="Spore_permease"/>
    <property type="match status" value="1"/>
</dbReference>
<sequence>MDIRKQTISSFQMSVLFFVFMTGSSIIFVPGPLIERAGNSAWVSLLLSGGTGFAILGMLLFLNRRFPSMTYIDISRKMLGSTITLLFGLLTMTYLFHMQAAIVVGVGQFMISSMLRETPMYVFTFLIFLISSLTARAGIEVMARMFMLIMVITAVSVMIVLTLALPDYHPSMLLPIMPKGIVPVFYGAYYTFGFPFVEIFLFGMLLPFTARKKRRLLPKHMLISLGVSTFLLCTVTLCSIMVFGAYAAENPYLLFSIARLVEFQEIIQRIESIIGMALILGSYMKTTITLFVLSLFMARLFRIKDSSVLVMPVALSGFLLGLVSYDSATQWFGIITTVHPLWTALVLFCPLLVVTLTAAIRQPSIQGTGPDTEPAQQGVAIENADGCTGQSPDAGDESPGDPESTGQSPDADDESMGNAGSASEINGVTGKKGSREQGSAAGGPKHSGSSAS</sequence>
<dbReference type="EMBL" id="LYPA01000080">
    <property type="protein sequence ID" value="OBR62286.1"/>
    <property type="molecule type" value="Genomic_DNA"/>
</dbReference>
<keyword evidence="5 9" id="KW-0812">Transmembrane</keyword>
<keyword evidence="4" id="KW-0309">Germination</keyword>
<keyword evidence="6 9" id="KW-1133">Transmembrane helix</keyword>
<dbReference type="Proteomes" id="UP000092024">
    <property type="component" value="Unassembled WGS sequence"/>
</dbReference>
<feature type="transmembrane region" description="Helical" evidence="9">
    <location>
        <begin position="222"/>
        <end position="246"/>
    </location>
</feature>
<feature type="transmembrane region" description="Helical" evidence="9">
    <location>
        <begin position="186"/>
        <end position="210"/>
    </location>
</feature>
<dbReference type="PANTHER" id="PTHR34975:SF2">
    <property type="entry name" value="SPORE GERMINATION PROTEIN A2"/>
    <property type="match status" value="1"/>
</dbReference>
<dbReference type="STRING" id="1844972.A7K91_01295"/>
<feature type="region of interest" description="Disordered" evidence="8">
    <location>
        <begin position="383"/>
        <end position="452"/>
    </location>
</feature>
<dbReference type="GO" id="GO:0016020">
    <property type="term" value="C:membrane"/>
    <property type="evidence" value="ECO:0007669"/>
    <property type="project" value="UniProtKB-SubCell"/>
</dbReference>
<keyword evidence="3" id="KW-0813">Transport</keyword>
<dbReference type="Gene3D" id="1.20.1740.10">
    <property type="entry name" value="Amino acid/polyamine transporter I"/>
    <property type="match status" value="1"/>
</dbReference>
<feature type="transmembrane region" description="Helical" evidence="9">
    <location>
        <begin position="331"/>
        <end position="354"/>
    </location>
</feature>
<evidence type="ECO:0000256" key="6">
    <source>
        <dbReference type="ARBA" id="ARBA00022989"/>
    </source>
</evidence>
<comment type="caution">
    <text evidence="10">The sequence shown here is derived from an EMBL/GenBank/DDBJ whole genome shotgun (WGS) entry which is preliminary data.</text>
</comment>
<keyword evidence="7 9" id="KW-0472">Membrane</keyword>
<evidence type="ECO:0000256" key="4">
    <source>
        <dbReference type="ARBA" id="ARBA00022544"/>
    </source>
</evidence>
<feature type="transmembrane region" description="Helical" evidence="9">
    <location>
        <begin position="12"/>
        <end position="34"/>
    </location>
</feature>
<organism evidence="10 11">
    <name type="scientific">Paenibacillus oryzae</name>
    <dbReference type="NCBI Taxonomy" id="1844972"/>
    <lineage>
        <taxon>Bacteria</taxon>
        <taxon>Bacillati</taxon>
        <taxon>Bacillota</taxon>
        <taxon>Bacilli</taxon>
        <taxon>Bacillales</taxon>
        <taxon>Paenibacillaceae</taxon>
        <taxon>Paenibacillus</taxon>
    </lineage>
</organism>
<dbReference type="InterPro" id="IPR004761">
    <property type="entry name" value="Spore_GerAB"/>
</dbReference>
<comment type="subcellular location">
    <subcellularLocation>
        <location evidence="1">Membrane</location>
        <topology evidence="1">Multi-pass membrane protein</topology>
    </subcellularLocation>
</comment>
<reference evidence="10 11" key="1">
    <citation type="submission" date="2016-05" db="EMBL/GenBank/DDBJ databases">
        <title>Paenibacillus oryzae. sp. nov., isolated from the rice root.</title>
        <authorList>
            <person name="Zhang J."/>
            <person name="Zhang X."/>
        </authorList>
    </citation>
    <scope>NUCLEOTIDE SEQUENCE [LARGE SCALE GENOMIC DNA]</scope>
    <source>
        <strain evidence="10 11">1DrF-4</strain>
    </source>
</reference>
<name>A0A1A5Y9I4_9BACL</name>
<evidence type="ECO:0000256" key="9">
    <source>
        <dbReference type="SAM" id="Phobius"/>
    </source>
</evidence>
<feature type="transmembrane region" description="Helical" evidence="9">
    <location>
        <begin position="40"/>
        <end position="62"/>
    </location>
</feature>
<dbReference type="RefSeq" id="WP_068687145.1">
    <property type="nucleotide sequence ID" value="NZ_LYPA01000080.1"/>
</dbReference>
<evidence type="ECO:0000313" key="10">
    <source>
        <dbReference type="EMBL" id="OBR62286.1"/>
    </source>
</evidence>
<proteinExistence type="inferred from homology"/>
<feature type="transmembrane region" description="Helical" evidence="9">
    <location>
        <begin position="308"/>
        <end position="325"/>
    </location>
</feature>
<evidence type="ECO:0000256" key="5">
    <source>
        <dbReference type="ARBA" id="ARBA00022692"/>
    </source>
</evidence>
<feature type="transmembrane region" description="Helical" evidence="9">
    <location>
        <begin position="83"/>
        <end position="106"/>
    </location>
</feature>
<dbReference type="OrthoDB" id="2663541at2"/>
<evidence type="ECO:0000256" key="3">
    <source>
        <dbReference type="ARBA" id="ARBA00022448"/>
    </source>
</evidence>
<keyword evidence="11" id="KW-1185">Reference proteome</keyword>
<feature type="transmembrane region" description="Helical" evidence="9">
    <location>
        <begin position="273"/>
        <end position="296"/>
    </location>
</feature>
<gene>
    <name evidence="10" type="ORF">A7K91_01295</name>
</gene>
<feature type="transmembrane region" description="Helical" evidence="9">
    <location>
        <begin position="146"/>
        <end position="166"/>
    </location>
</feature>
<evidence type="ECO:0000256" key="2">
    <source>
        <dbReference type="ARBA" id="ARBA00007998"/>
    </source>
</evidence>
<dbReference type="PANTHER" id="PTHR34975">
    <property type="entry name" value="SPORE GERMINATION PROTEIN A2"/>
    <property type="match status" value="1"/>
</dbReference>
<protein>
    <submittedName>
        <fullName evidence="10">Uncharacterized protein</fullName>
    </submittedName>
</protein>
<evidence type="ECO:0000256" key="8">
    <source>
        <dbReference type="SAM" id="MobiDB-lite"/>
    </source>
</evidence>
<evidence type="ECO:0000313" key="11">
    <source>
        <dbReference type="Proteomes" id="UP000092024"/>
    </source>
</evidence>
<dbReference type="AlphaFoldDB" id="A0A1A5Y9I4"/>
<feature type="transmembrane region" description="Helical" evidence="9">
    <location>
        <begin position="118"/>
        <end position="139"/>
    </location>
</feature>
<evidence type="ECO:0000256" key="1">
    <source>
        <dbReference type="ARBA" id="ARBA00004141"/>
    </source>
</evidence>
<evidence type="ECO:0000256" key="7">
    <source>
        <dbReference type="ARBA" id="ARBA00023136"/>
    </source>
</evidence>
<accession>A0A1A5Y9I4</accession>